<evidence type="ECO:0000256" key="2">
    <source>
        <dbReference type="ARBA" id="ARBA00023043"/>
    </source>
</evidence>
<feature type="repeat" description="ANK" evidence="3">
    <location>
        <begin position="151"/>
        <end position="183"/>
    </location>
</feature>
<comment type="caution">
    <text evidence="5">The sequence shown here is derived from an EMBL/GenBank/DDBJ whole genome shotgun (WGS) entry which is preliminary data.</text>
</comment>
<dbReference type="Gene3D" id="1.25.40.20">
    <property type="entry name" value="Ankyrin repeat-containing domain"/>
    <property type="match status" value="3"/>
</dbReference>
<dbReference type="EMBL" id="JAWDGP010001105">
    <property type="protein sequence ID" value="KAK3794644.1"/>
    <property type="molecule type" value="Genomic_DNA"/>
</dbReference>
<reference evidence="5" key="1">
    <citation type="journal article" date="2023" name="G3 (Bethesda)">
        <title>A reference genome for the long-term kleptoplast-retaining sea slug Elysia crispata morphotype clarki.</title>
        <authorList>
            <person name="Eastman K.E."/>
            <person name="Pendleton A.L."/>
            <person name="Shaikh M.A."/>
            <person name="Suttiyut T."/>
            <person name="Ogas R."/>
            <person name="Tomko P."/>
            <person name="Gavelis G."/>
            <person name="Widhalm J.R."/>
            <person name="Wisecaver J.H."/>
        </authorList>
    </citation>
    <scope>NUCLEOTIDE SEQUENCE</scope>
    <source>
        <strain evidence="5">ECLA1</strain>
    </source>
</reference>
<evidence type="ECO:0000313" key="5">
    <source>
        <dbReference type="EMBL" id="KAK3794644.1"/>
    </source>
</evidence>
<name>A0AAE1AVW4_9GAST</name>
<feature type="domain" description="SOCS box" evidence="4">
    <location>
        <begin position="287"/>
        <end position="345"/>
    </location>
</feature>
<evidence type="ECO:0000256" key="3">
    <source>
        <dbReference type="PROSITE-ProRule" id="PRU00023"/>
    </source>
</evidence>
<feature type="repeat" description="ANK" evidence="3">
    <location>
        <begin position="217"/>
        <end position="249"/>
    </location>
</feature>
<dbReference type="Pfam" id="PF12796">
    <property type="entry name" value="Ank_2"/>
    <property type="match status" value="2"/>
</dbReference>
<dbReference type="Proteomes" id="UP001283361">
    <property type="component" value="Unassembled WGS sequence"/>
</dbReference>
<keyword evidence="2 3" id="KW-0040">ANK repeat</keyword>
<keyword evidence="1" id="KW-0677">Repeat</keyword>
<evidence type="ECO:0000259" key="4">
    <source>
        <dbReference type="PROSITE" id="PS50225"/>
    </source>
</evidence>
<organism evidence="5 6">
    <name type="scientific">Elysia crispata</name>
    <name type="common">lettuce slug</name>
    <dbReference type="NCBI Taxonomy" id="231223"/>
    <lineage>
        <taxon>Eukaryota</taxon>
        <taxon>Metazoa</taxon>
        <taxon>Spiralia</taxon>
        <taxon>Lophotrochozoa</taxon>
        <taxon>Mollusca</taxon>
        <taxon>Gastropoda</taxon>
        <taxon>Heterobranchia</taxon>
        <taxon>Euthyneura</taxon>
        <taxon>Panpulmonata</taxon>
        <taxon>Sacoglossa</taxon>
        <taxon>Placobranchoidea</taxon>
        <taxon>Plakobranchidae</taxon>
        <taxon>Elysia</taxon>
    </lineage>
</organism>
<dbReference type="InterPro" id="IPR036770">
    <property type="entry name" value="Ankyrin_rpt-contain_sf"/>
</dbReference>
<gene>
    <name evidence="5" type="ORF">RRG08_003789</name>
</gene>
<feature type="repeat" description="ANK" evidence="3">
    <location>
        <begin position="184"/>
        <end position="216"/>
    </location>
</feature>
<dbReference type="Pfam" id="PF00023">
    <property type="entry name" value="Ank"/>
    <property type="match status" value="1"/>
</dbReference>
<dbReference type="PROSITE" id="PS50088">
    <property type="entry name" value="ANK_REPEAT"/>
    <property type="match status" value="6"/>
</dbReference>
<keyword evidence="6" id="KW-1185">Reference proteome</keyword>
<sequence length="347" mass="38633">MWVKSLLAFPDKDFDIRKGSYMCQASEKGDVGILVELLAAGADTNEKSLNCEKRPLHICAEYGHLDALATLLNYGADIDQLDAHKRTAMHFASQQGHDSLIQWLIDHGAHADQIEMDGYSPLHVASCLGYEKVCKSLLTIGKAEVNLLSNDSWSSLHMAVSYGHLEIVKMLLSFGAYHSKKTAEGETALHMASAKGFTDMVQVLLDHGTHVESCNNHEATPMHYAVFYGHIKVVYCLLKAGASINFLHLPAISCPVNLSAMRGDQDMMDLLRCAGCVVRKDTAFLLHLRKNISAQYRDEISRFPSLRDLCIWKIRLVLAPDLQRKTRLLPLPEVLKDIIVLSHLKIS</sequence>
<dbReference type="InterPro" id="IPR001496">
    <property type="entry name" value="SOCS_box"/>
</dbReference>
<dbReference type="AlphaFoldDB" id="A0AAE1AVW4"/>
<feature type="repeat" description="ANK" evidence="3">
    <location>
        <begin position="117"/>
        <end position="141"/>
    </location>
</feature>
<proteinExistence type="predicted"/>
<feature type="repeat" description="ANK" evidence="3">
    <location>
        <begin position="84"/>
        <end position="116"/>
    </location>
</feature>
<evidence type="ECO:0000256" key="1">
    <source>
        <dbReference type="ARBA" id="ARBA00022737"/>
    </source>
</evidence>
<dbReference type="PANTHER" id="PTHR24126:SF14">
    <property type="entry name" value="ANK_REP_REGION DOMAIN-CONTAINING PROTEIN"/>
    <property type="match status" value="1"/>
</dbReference>
<evidence type="ECO:0000313" key="6">
    <source>
        <dbReference type="Proteomes" id="UP001283361"/>
    </source>
</evidence>
<feature type="repeat" description="ANK" evidence="3">
    <location>
        <begin position="51"/>
        <end position="83"/>
    </location>
</feature>
<dbReference type="InterPro" id="IPR002110">
    <property type="entry name" value="Ankyrin_rpt"/>
</dbReference>
<accession>A0AAE1AVW4</accession>
<protein>
    <recommendedName>
        <fullName evidence="4">SOCS box domain-containing protein</fullName>
    </recommendedName>
</protein>
<dbReference type="SUPFAM" id="SSF48403">
    <property type="entry name" value="Ankyrin repeat"/>
    <property type="match status" value="1"/>
</dbReference>
<dbReference type="PANTHER" id="PTHR24126">
    <property type="entry name" value="ANKYRIN REPEAT, PH AND SEC7 DOMAIN CONTAINING PROTEIN SECG-RELATED"/>
    <property type="match status" value="1"/>
</dbReference>
<dbReference type="PROSITE" id="PS50225">
    <property type="entry name" value="SOCS"/>
    <property type="match status" value="1"/>
</dbReference>
<dbReference type="PROSITE" id="PS50297">
    <property type="entry name" value="ANK_REP_REGION"/>
    <property type="match status" value="6"/>
</dbReference>
<dbReference type="SMART" id="SM00248">
    <property type="entry name" value="ANK"/>
    <property type="match status" value="7"/>
</dbReference>